<evidence type="ECO:0000313" key="3">
    <source>
        <dbReference type="EMBL" id="NDW42158.1"/>
    </source>
</evidence>
<reference evidence="5 9" key="4">
    <citation type="submission" date="2017-09" db="EMBL/GenBank/DDBJ databases">
        <title>Draft genome of Acinetobacter baumannii strain I43, a mercury resistant bacteria.</title>
        <authorList>
            <person name="Siqueira K.A."/>
            <person name="Mello I.S."/>
            <person name="Mendes T.A."/>
            <person name="Soares M.A."/>
        </authorList>
    </citation>
    <scope>NUCLEOTIDE SEQUENCE [LARGE SCALE GENOMIC DNA]</scope>
    <source>
        <strain evidence="5 9">I43</strain>
    </source>
</reference>
<dbReference type="Proteomes" id="UP000076296">
    <property type="component" value="Unassembled WGS sequence"/>
</dbReference>
<evidence type="ECO:0000313" key="1">
    <source>
        <dbReference type="EMBL" id="ALG88381.1"/>
    </source>
</evidence>
<evidence type="ECO:0000313" key="9">
    <source>
        <dbReference type="Proteomes" id="UP000223291"/>
    </source>
</evidence>
<dbReference type="PATRIC" id="fig|470.1369.peg.3734"/>
<gene>
    <name evidence="4" type="ORF">CBE85_13740</name>
    <name evidence="5" type="ORF">CPI82_18450</name>
    <name evidence="3" type="ORF">G3N53_13860</name>
    <name evidence="6" type="ORF">J6E47_20300</name>
    <name evidence="2" type="ORF">LV35_03615</name>
</gene>
<evidence type="ECO:0000313" key="2">
    <source>
        <dbReference type="EMBL" id="KZA11706.1"/>
    </source>
</evidence>
<reference evidence="1" key="1">
    <citation type="submission" date="2015-09" db="EMBL/GenBank/DDBJ databases">
        <title>Conjugative plasmids carrying the sulphonamide resistance gene sul2.</title>
        <authorList>
            <person name="Hamidian M."/>
            <person name="Holt K.E."/>
            <person name="Pickard D."/>
            <person name="Hall R.M."/>
        </authorList>
    </citation>
    <scope>NUCLEOTIDE SEQUENCE</scope>
    <source>
        <strain evidence="1">D4</strain>
        <plasmid evidence="1">pD4</plasmid>
    </source>
</reference>
<evidence type="ECO:0000313" key="5">
    <source>
        <dbReference type="EMBL" id="PHQ01221.1"/>
    </source>
</evidence>
<dbReference type="RefSeq" id="WP_001085266.1">
    <property type="nucleotide sequence ID" value="NZ_AP014650.1"/>
</dbReference>
<sequence length="202" mass="23465">MAKKLPPHIVDALEALEENEIESASLNALRLRAWLYFIRFLSSFQTNYETKNPYSSIQFTHHQASLFAFGIDDKNPENFLLFAQENDFWWLSEIGIEYFTFIEKYLIIKFLPLNYVNLNLSSENKIRIPSLTISIPLSDMYYDHLQQYIPAFKNAYIGKIGPSPAGINKWNISEFSNLPIPVRPQLTPINRQHALSNKTSFL</sequence>
<dbReference type="Proteomes" id="UP000664966">
    <property type="component" value="Plasmid p1KSK6"/>
</dbReference>
<dbReference type="Proteomes" id="UP000470018">
    <property type="component" value="Unassembled WGS sequence"/>
</dbReference>
<geneLocation type="plasmid" evidence="6 11">
    <name>p1KSK6</name>
</geneLocation>
<evidence type="ECO:0000313" key="6">
    <source>
        <dbReference type="EMBL" id="QTK45523.1"/>
    </source>
</evidence>
<protein>
    <submittedName>
        <fullName evidence="3">Uncharacterized protein</fullName>
    </submittedName>
</protein>
<dbReference type="Proteomes" id="UP000197394">
    <property type="component" value="Unassembled WGS sequence"/>
</dbReference>
<dbReference type="AlphaFoldDB" id="A0A090BG97"/>
<dbReference type="EMBL" id="JAAGTY010000015">
    <property type="protein sequence ID" value="NDW42158.1"/>
    <property type="molecule type" value="Genomic_DNA"/>
</dbReference>
<geneLocation type="plasmid" evidence="1">
    <name>pD4</name>
</geneLocation>
<dbReference type="EMBL" id="NXDV01000022">
    <property type="protein sequence ID" value="PHQ01221.1"/>
    <property type="molecule type" value="Genomic_DNA"/>
</dbReference>
<dbReference type="EMBL" id="KT779035">
    <property type="protein sequence ID" value="ALG88381.1"/>
    <property type="molecule type" value="Genomic_DNA"/>
</dbReference>
<evidence type="ECO:0000313" key="10">
    <source>
        <dbReference type="Proteomes" id="UP000470018"/>
    </source>
</evidence>
<reference evidence="4 8" key="3">
    <citation type="submission" date="2017-05" db="EMBL/GenBank/DDBJ databases">
        <title>Draft genome sequence of MDR A. baumannii AB360.</title>
        <authorList>
            <person name="Wareham D.W."/>
            <person name="Bean D.C."/>
        </authorList>
    </citation>
    <scope>NUCLEOTIDE SEQUENCE [LARGE SCALE GENOMIC DNA]</scope>
    <source>
        <strain evidence="4 8">AB360</strain>
    </source>
</reference>
<dbReference type="EMBL" id="NGKM01000014">
    <property type="protein sequence ID" value="OWK66059.1"/>
    <property type="molecule type" value="Genomic_DNA"/>
</dbReference>
<dbReference type="EMBL" id="CP072271">
    <property type="protein sequence ID" value="QTK45523.1"/>
    <property type="molecule type" value="Genomic_DNA"/>
</dbReference>
<proteinExistence type="predicted"/>
<reference evidence="6" key="6">
    <citation type="submission" date="2021-03" db="EMBL/GenBank/DDBJ databases">
        <title>Complete genome sequencing of Acinetobacter baumannii.</title>
        <authorList>
            <person name="Yadav B."/>
            <person name="Makwana N."/>
            <person name="Kharat A.S."/>
            <person name="Veeraraghavan B."/>
            <person name="Vijayakumar S."/>
            <person name="Priya M."/>
        </authorList>
    </citation>
    <scope>NUCLEOTIDE SEQUENCE</scope>
    <source>
        <strain evidence="6">KSK6</strain>
        <plasmid evidence="6">p1KSK6</plasmid>
    </source>
</reference>
<evidence type="ECO:0000313" key="7">
    <source>
        <dbReference type="Proteomes" id="UP000076296"/>
    </source>
</evidence>
<dbReference type="Proteomes" id="UP000223291">
    <property type="component" value="Unassembled WGS sequence"/>
</dbReference>
<reference evidence="3 10" key="5">
    <citation type="submission" date="2020-02" db="EMBL/GenBank/DDBJ databases">
        <title>Whole genome shot-gun sequencing of clinical Carbapenem resistant A. baumannii.</title>
        <authorList>
            <person name="Veeraraghavan B."/>
            <person name="Mathur P."/>
            <person name="Vijayakumar S."/>
            <person name="Vasudevan K."/>
            <person name="Lincy M."/>
            <person name="Kirubananthan A."/>
        </authorList>
    </citation>
    <scope>NUCLEOTIDE SEQUENCE [LARGE SCALE GENOMIC DNA]</scope>
    <source>
        <strain evidence="3 10">SP816</strain>
    </source>
</reference>
<keyword evidence="1" id="KW-0614">Plasmid</keyword>
<evidence type="ECO:0000313" key="4">
    <source>
        <dbReference type="EMBL" id="OWK66059.1"/>
    </source>
</evidence>
<name>A0A090BG97_ACIBA</name>
<dbReference type="EMBL" id="LRDT01000048">
    <property type="protein sequence ID" value="KZA11706.1"/>
    <property type="molecule type" value="Genomic_DNA"/>
</dbReference>
<reference evidence="2 7" key="2">
    <citation type="submission" date="2016-01" db="EMBL/GenBank/DDBJ databases">
        <title>Draft sequences of Acinetobacter baumannii isolates from wounded military personnel.</title>
        <authorList>
            <person name="Arivett B.A."/>
            <person name="Fiester S.E."/>
            <person name="Ream D.C."/>
            <person name="Actis L.A."/>
        </authorList>
    </citation>
    <scope>NUCLEOTIDE SEQUENCE [LARGE SCALE GENOMIC DNA]</scope>
    <source>
        <strain evidence="2 7">AB2828</strain>
    </source>
</reference>
<accession>A0A090BG97</accession>
<evidence type="ECO:0000313" key="11">
    <source>
        <dbReference type="Proteomes" id="UP000664966"/>
    </source>
</evidence>
<evidence type="ECO:0000313" key="8">
    <source>
        <dbReference type="Proteomes" id="UP000197394"/>
    </source>
</evidence>
<organism evidence="3 10">
    <name type="scientific">Acinetobacter baumannii</name>
    <dbReference type="NCBI Taxonomy" id="470"/>
    <lineage>
        <taxon>Bacteria</taxon>
        <taxon>Pseudomonadati</taxon>
        <taxon>Pseudomonadota</taxon>
        <taxon>Gammaproteobacteria</taxon>
        <taxon>Moraxellales</taxon>
        <taxon>Moraxellaceae</taxon>
        <taxon>Acinetobacter</taxon>
        <taxon>Acinetobacter calcoaceticus/baumannii complex</taxon>
    </lineage>
</organism>